<organism evidence="2 3">
    <name type="scientific">Steinernema carpocapsae</name>
    <name type="common">Entomopathogenic nematode</name>
    <dbReference type="NCBI Taxonomy" id="34508"/>
    <lineage>
        <taxon>Eukaryota</taxon>
        <taxon>Metazoa</taxon>
        <taxon>Ecdysozoa</taxon>
        <taxon>Nematoda</taxon>
        <taxon>Chromadorea</taxon>
        <taxon>Rhabditida</taxon>
        <taxon>Tylenchina</taxon>
        <taxon>Panagrolaimomorpha</taxon>
        <taxon>Strongyloidoidea</taxon>
        <taxon>Steinernematidae</taxon>
        <taxon>Steinernema</taxon>
    </lineage>
</organism>
<dbReference type="EMBL" id="AZBU02000003">
    <property type="protein sequence ID" value="TKR88637.1"/>
    <property type="molecule type" value="Genomic_DNA"/>
</dbReference>
<evidence type="ECO:0000313" key="2">
    <source>
        <dbReference type="EMBL" id="TKR88637.1"/>
    </source>
</evidence>
<dbReference type="AlphaFoldDB" id="A0A4U5NYA7"/>
<sequence>MPYFTQVSHVPPVLNIRQRLQLRPPQSQQQTNANTNQSTPPICIRIAPPSGGLLVKSAYNPYAVVPAANEQG</sequence>
<feature type="compositionally biased region" description="Low complexity" evidence="1">
    <location>
        <begin position="23"/>
        <end position="41"/>
    </location>
</feature>
<dbReference type="Proteomes" id="UP000298663">
    <property type="component" value="Unassembled WGS sequence"/>
</dbReference>
<proteinExistence type="predicted"/>
<protein>
    <submittedName>
        <fullName evidence="2">Uncharacterized protein</fullName>
    </submittedName>
</protein>
<gene>
    <name evidence="2" type="ORF">L596_012846</name>
</gene>
<keyword evidence="3" id="KW-1185">Reference proteome</keyword>
<comment type="caution">
    <text evidence="2">The sequence shown here is derived from an EMBL/GenBank/DDBJ whole genome shotgun (WGS) entry which is preliminary data.</text>
</comment>
<name>A0A4U5NYA7_STECR</name>
<evidence type="ECO:0000313" key="3">
    <source>
        <dbReference type="Proteomes" id="UP000298663"/>
    </source>
</evidence>
<reference evidence="2 3" key="2">
    <citation type="journal article" date="2019" name="G3 (Bethesda)">
        <title>Hybrid Assembly of the Genome of the Entomopathogenic Nematode Steinernema carpocapsae Identifies the X-Chromosome.</title>
        <authorList>
            <person name="Serra L."/>
            <person name="Macchietto M."/>
            <person name="Macias-Munoz A."/>
            <person name="McGill C.J."/>
            <person name="Rodriguez I.M."/>
            <person name="Rodriguez B."/>
            <person name="Murad R."/>
            <person name="Mortazavi A."/>
        </authorList>
    </citation>
    <scope>NUCLEOTIDE SEQUENCE [LARGE SCALE GENOMIC DNA]</scope>
    <source>
        <strain evidence="2 3">ALL</strain>
    </source>
</reference>
<reference evidence="2 3" key="1">
    <citation type="journal article" date="2015" name="Genome Biol.">
        <title>Comparative genomics of Steinernema reveals deeply conserved gene regulatory networks.</title>
        <authorList>
            <person name="Dillman A.R."/>
            <person name="Macchietto M."/>
            <person name="Porter C.F."/>
            <person name="Rogers A."/>
            <person name="Williams B."/>
            <person name="Antoshechkin I."/>
            <person name="Lee M.M."/>
            <person name="Goodwin Z."/>
            <person name="Lu X."/>
            <person name="Lewis E.E."/>
            <person name="Goodrich-Blair H."/>
            <person name="Stock S.P."/>
            <person name="Adams B.J."/>
            <person name="Sternberg P.W."/>
            <person name="Mortazavi A."/>
        </authorList>
    </citation>
    <scope>NUCLEOTIDE SEQUENCE [LARGE SCALE GENOMIC DNA]</scope>
    <source>
        <strain evidence="2 3">ALL</strain>
    </source>
</reference>
<feature type="region of interest" description="Disordered" evidence="1">
    <location>
        <begin position="23"/>
        <end position="42"/>
    </location>
</feature>
<evidence type="ECO:0000256" key="1">
    <source>
        <dbReference type="SAM" id="MobiDB-lite"/>
    </source>
</evidence>
<accession>A0A4U5NYA7</accession>